<keyword evidence="10 16" id="KW-0408">Iron</keyword>
<evidence type="ECO:0000256" key="16">
    <source>
        <dbReference type="PROSITE-ProRule" id="PRU00433"/>
    </source>
</evidence>
<evidence type="ECO:0000256" key="4">
    <source>
        <dbReference type="ARBA" id="ARBA00022617"/>
    </source>
</evidence>
<proteinExistence type="inferred from homology"/>
<dbReference type="Gene3D" id="2.60.40.420">
    <property type="entry name" value="Cupredoxins - blue copper proteins"/>
    <property type="match status" value="1"/>
</dbReference>
<comment type="caution">
    <text evidence="20">The sequence shown here is derived from an EMBL/GenBank/DDBJ whole genome shotgun (WGS) entry which is preliminary data.</text>
</comment>
<dbReference type="AlphaFoldDB" id="A0A2R5F878"/>
<keyword evidence="9 17" id="KW-1133">Transmembrane helix</keyword>
<keyword evidence="5" id="KW-0679">Respiratory chain</keyword>
<comment type="subcellular location">
    <subcellularLocation>
        <location evidence="1">Membrane</location>
        <topology evidence="1">Multi-pass membrane protein</topology>
    </subcellularLocation>
</comment>
<sequence length="332" mass="35829">MRPWHAAWLVLWPGWARAATPMSYLQTFGPAGDPVTRLNWGLMLISIAVCVIIAALVLMGILRRRPPLVADAEGRLPVEKPAGGIRWIYIGVGISTVVLLACAVWTAFTLSAVASPANKTPIEVEIDGHQWWWGATYTGAVPSEEFVTANEVHIPVGQPVRFKLVSTDVIHSFWVPQLGGKTDVIPGQTNYTWLQADRPGVYRGQCGEYCGAQHAHMALYVVAEPQEQFTTWKTAQLAAANESTAPGAAVFQARCSVCHTVRGTQAHGALGPDLTHLMSRSTIAAGLLPNNAGGLSGWILNPQALKPGTRMPPVGLQPEELHDVVAYLQTLK</sequence>
<dbReference type="InterPro" id="IPR008972">
    <property type="entry name" value="Cupredoxin"/>
</dbReference>
<gene>
    <name evidence="20" type="primary">coxB</name>
    <name evidence="20" type="ORF">NMK_0369</name>
</gene>
<keyword evidence="4 16" id="KW-0349">Heme</keyword>
<evidence type="ECO:0000259" key="18">
    <source>
        <dbReference type="PROSITE" id="PS50857"/>
    </source>
</evidence>
<dbReference type="InterPro" id="IPR045187">
    <property type="entry name" value="CcO_II"/>
</dbReference>
<evidence type="ECO:0000256" key="6">
    <source>
        <dbReference type="ARBA" id="ARBA00022692"/>
    </source>
</evidence>
<dbReference type="PANTHER" id="PTHR22888">
    <property type="entry name" value="CYTOCHROME C OXIDASE, SUBUNIT II"/>
    <property type="match status" value="1"/>
</dbReference>
<dbReference type="Proteomes" id="UP000245081">
    <property type="component" value="Unassembled WGS sequence"/>
</dbReference>
<evidence type="ECO:0000256" key="7">
    <source>
        <dbReference type="ARBA" id="ARBA00022723"/>
    </source>
</evidence>
<evidence type="ECO:0000256" key="15">
    <source>
        <dbReference type="ARBA" id="ARBA00047816"/>
    </source>
</evidence>
<evidence type="ECO:0000256" key="5">
    <source>
        <dbReference type="ARBA" id="ARBA00022660"/>
    </source>
</evidence>
<dbReference type="EMBL" id="BDOQ01000002">
    <property type="protein sequence ID" value="GBG12834.1"/>
    <property type="molecule type" value="Genomic_DNA"/>
</dbReference>
<comment type="similarity">
    <text evidence="2">Belongs to the cytochrome c oxidase subunit 2 family.</text>
</comment>
<dbReference type="Pfam" id="PF00116">
    <property type="entry name" value="COX2"/>
    <property type="match status" value="1"/>
</dbReference>
<evidence type="ECO:0000313" key="21">
    <source>
        <dbReference type="Proteomes" id="UP000245081"/>
    </source>
</evidence>
<dbReference type="InterPro" id="IPR009056">
    <property type="entry name" value="Cyt_c-like_dom"/>
</dbReference>
<keyword evidence="7 16" id="KW-0479">Metal-binding</keyword>
<name>A0A2R5F878_9PROT</name>
<dbReference type="GO" id="GO:0020037">
    <property type="term" value="F:heme binding"/>
    <property type="evidence" value="ECO:0007669"/>
    <property type="project" value="InterPro"/>
</dbReference>
<evidence type="ECO:0000256" key="9">
    <source>
        <dbReference type="ARBA" id="ARBA00022989"/>
    </source>
</evidence>
<keyword evidence="3" id="KW-0813">Transport</keyword>
<feature type="domain" description="Cytochrome c" evidence="19">
    <location>
        <begin position="242"/>
        <end position="332"/>
    </location>
</feature>
<evidence type="ECO:0000256" key="1">
    <source>
        <dbReference type="ARBA" id="ARBA00004141"/>
    </source>
</evidence>
<comment type="function">
    <text evidence="13">Subunits I and II form the functional core of the enzyme complex. Electrons originating in cytochrome c are transferred via heme a and Cu(A) to the binuclear center formed by heme a3 and Cu(B).</text>
</comment>
<dbReference type="GO" id="GO:0016020">
    <property type="term" value="C:membrane"/>
    <property type="evidence" value="ECO:0007669"/>
    <property type="project" value="UniProtKB-SubCell"/>
</dbReference>
<evidence type="ECO:0000256" key="2">
    <source>
        <dbReference type="ARBA" id="ARBA00007866"/>
    </source>
</evidence>
<evidence type="ECO:0000256" key="13">
    <source>
        <dbReference type="ARBA" id="ARBA00024688"/>
    </source>
</evidence>
<evidence type="ECO:0000256" key="12">
    <source>
        <dbReference type="ARBA" id="ARBA00023136"/>
    </source>
</evidence>
<dbReference type="RefSeq" id="WP_306419332.1">
    <property type="nucleotide sequence ID" value="NZ_BDOQ01000002.1"/>
</dbReference>
<evidence type="ECO:0000259" key="19">
    <source>
        <dbReference type="PROSITE" id="PS51007"/>
    </source>
</evidence>
<dbReference type="PANTHER" id="PTHR22888:SF9">
    <property type="entry name" value="CYTOCHROME C OXIDASE SUBUNIT 2"/>
    <property type="match status" value="1"/>
</dbReference>
<feature type="transmembrane region" description="Helical" evidence="17">
    <location>
        <begin position="42"/>
        <end position="62"/>
    </location>
</feature>
<accession>A0A2R5F878</accession>
<dbReference type="InterPro" id="IPR014222">
    <property type="entry name" value="Cyt_c_oxidase_su2"/>
</dbReference>
<dbReference type="Pfam" id="PF00034">
    <property type="entry name" value="Cytochrom_C"/>
    <property type="match status" value="1"/>
</dbReference>
<dbReference type="CDD" id="cd04213">
    <property type="entry name" value="CuRO_CcO_Caa3_II"/>
    <property type="match status" value="1"/>
</dbReference>
<comment type="catalytic activity">
    <reaction evidence="15">
        <text>4 Fe(II)-[cytochrome c] + O2 + 8 H(+)(in) = 4 Fe(III)-[cytochrome c] + 2 H2O + 4 H(+)(out)</text>
        <dbReference type="Rhea" id="RHEA:11436"/>
        <dbReference type="Rhea" id="RHEA-COMP:10350"/>
        <dbReference type="Rhea" id="RHEA-COMP:14399"/>
        <dbReference type="ChEBI" id="CHEBI:15377"/>
        <dbReference type="ChEBI" id="CHEBI:15378"/>
        <dbReference type="ChEBI" id="CHEBI:15379"/>
        <dbReference type="ChEBI" id="CHEBI:29033"/>
        <dbReference type="ChEBI" id="CHEBI:29034"/>
        <dbReference type="EC" id="7.1.1.9"/>
    </reaction>
</comment>
<dbReference type="InterPro" id="IPR002429">
    <property type="entry name" value="CcO_II-like_C"/>
</dbReference>
<dbReference type="GO" id="GO:0016491">
    <property type="term" value="F:oxidoreductase activity"/>
    <property type="evidence" value="ECO:0007669"/>
    <property type="project" value="UniProtKB-KW"/>
</dbReference>
<evidence type="ECO:0000256" key="14">
    <source>
        <dbReference type="ARBA" id="ARBA00031399"/>
    </source>
</evidence>
<dbReference type="GO" id="GO:0004129">
    <property type="term" value="F:cytochrome-c oxidase activity"/>
    <property type="evidence" value="ECO:0007669"/>
    <property type="project" value="UniProtKB-EC"/>
</dbReference>
<protein>
    <recommendedName>
        <fullName evidence="14">Cytochrome aa3 subunit 2</fullName>
    </recommendedName>
</protein>
<dbReference type="PROSITE" id="PS00078">
    <property type="entry name" value="COX2"/>
    <property type="match status" value="1"/>
</dbReference>
<dbReference type="PROSITE" id="PS51007">
    <property type="entry name" value="CYTC"/>
    <property type="match status" value="1"/>
</dbReference>
<dbReference type="SUPFAM" id="SSF49503">
    <property type="entry name" value="Cupredoxins"/>
    <property type="match status" value="1"/>
</dbReference>
<dbReference type="InterPro" id="IPR001505">
    <property type="entry name" value="Copper_CuA"/>
</dbReference>
<feature type="domain" description="Cytochrome oxidase subunit II copper A binding" evidence="18">
    <location>
        <begin position="119"/>
        <end position="235"/>
    </location>
</feature>
<keyword evidence="11" id="KW-0186">Copper</keyword>
<keyword evidence="20" id="KW-0560">Oxidoreductase</keyword>
<dbReference type="SUPFAM" id="SSF46626">
    <property type="entry name" value="Cytochrome c"/>
    <property type="match status" value="1"/>
</dbReference>
<reference evidence="20 21" key="1">
    <citation type="journal article" date="2018" name="Environ. Microbiol.">
        <title>Isolation and genomic characterization of Novimethylophilus kurashikiensis gen. nov. sp. nov., a new lanthanide-dependent methylotrophic species of Methylophilaceae.</title>
        <authorList>
            <person name="Lv H."/>
            <person name="Sahin N."/>
            <person name="Tani A."/>
        </authorList>
    </citation>
    <scope>NUCLEOTIDE SEQUENCE [LARGE SCALE GENOMIC DNA]</scope>
    <source>
        <strain evidence="20 21">La2-4</strain>
    </source>
</reference>
<dbReference type="PROSITE" id="PS50857">
    <property type="entry name" value="COX2_CUA"/>
    <property type="match status" value="1"/>
</dbReference>
<dbReference type="NCBIfam" id="TIGR02866">
    <property type="entry name" value="CoxB"/>
    <property type="match status" value="1"/>
</dbReference>
<evidence type="ECO:0000256" key="17">
    <source>
        <dbReference type="SAM" id="Phobius"/>
    </source>
</evidence>
<evidence type="ECO:0000256" key="11">
    <source>
        <dbReference type="ARBA" id="ARBA00023008"/>
    </source>
</evidence>
<dbReference type="InterPro" id="IPR034236">
    <property type="entry name" value="CuRO_CcO_Caa3_II"/>
</dbReference>
<keyword evidence="21" id="KW-1185">Reference proteome</keyword>
<dbReference type="GO" id="GO:0005507">
    <property type="term" value="F:copper ion binding"/>
    <property type="evidence" value="ECO:0007669"/>
    <property type="project" value="InterPro"/>
</dbReference>
<keyword evidence="12 17" id="KW-0472">Membrane</keyword>
<evidence type="ECO:0000256" key="8">
    <source>
        <dbReference type="ARBA" id="ARBA00022982"/>
    </source>
</evidence>
<evidence type="ECO:0000313" key="20">
    <source>
        <dbReference type="EMBL" id="GBG12834.1"/>
    </source>
</evidence>
<dbReference type="InterPro" id="IPR036909">
    <property type="entry name" value="Cyt_c-like_dom_sf"/>
</dbReference>
<keyword evidence="8" id="KW-0249">Electron transport</keyword>
<dbReference type="GO" id="GO:0042773">
    <property type="term" value="P:ATP synthesis coupled electron transport"/>
    <property type="evidence" value="ECO:0007669"/>
    <property type="project" value="TreeGrafter"/>
</dbReference>
<evidence type="ECO:0000256" key="10">
    <source>
        <dbReference type="ARBA" id="ARBA00023004"/>
    </source>
</evidence>
<keyword evidence="6 17" id="KW-0812">Transmembrane</keyword>
<evidence type="ECO:0000256" key="3">
    <source>
        <dbReference type="ARBA" id="ARBA00022448"/>
    </source>
</evidence>
<organism evidence="20 21">
    <name type="scientific">Novimethylophilus kurashikiensis</name>
    <dbReference type="NCBI Taxonomy" id="1825523"/>
    <lineage>
        <taxon>Bacteria</taxon>
        <taxon>Pseudomonadati</taxon>
        <taxon>Pseudomonadota</taxon>
        <taxon>Betaproteobacteria</taxon>
        <taxon>Nitrosomonadales</taxon>
        <taxon>Methylophilaceae</taxon>
        <taxon>Novimethylophilus</taxon>
    </lineage>
</organism>
<feature type="transmembrane region" description="Helical" evidence="17">
    <location>
        <begin position="83"/>
        <end position="108"/>
    </location>
</feature>